<reference evidence="8 9" key="1">
    <citation type="submission" date="2021-04" db="EMBL/GenBank/DDBJ databases">
        <title>Metabacillus sp. strain KIGAM252 whole genome sequence.</title>
        <authorList>
            <person name="Seo M.-J."/>
            <person name="Cho E.-S."/>
            <person name="Hwang C.Y."/>
            <person name="Yoon D.J."/>
        </authorList>
    </citation>
    <scope>NUCLEOTIDE SEQUENCE [LARGE SCALE GENOMIC DNA]</scope>
    <source>
        <strain evidence="8 9">KIGAM252</strain>
    </source>
</reference>
<dbReference type="Gene3D" id="3.40.630.190">
    <property type="entry name" value="LCP protein"/>
    <property type="match status" value="1"/>
</dbReference>
<dbReference type="Pfam" id="PF03816">
    <property type="entry name" value="LytR_cpsA_psr"/>
    <property type="match status" value="1"/>
</dbReference>
<evidence type="ECO:0000259" key="7">
    <source>
        <dbReference type="Pfam" id="PF03816"/>
    </source>
</evidence>
<evidence type="ECO:0000256" key="4">
    <source>
        <dbReference type="ARBA" id="ARBA00022989"/>
    </source>
</evidence>
<dbReference type="InterPro" id="IPR050922">
    <property type="entry name" value="LytR/CpsA/Psr_CW_biosynth"/>
</dbReference>
<dbReference type="PANTHER" id="PTHR33392">
    <property type="entry name" value="POLYISOPRENYL-TEICHOIC ACID--PEPTIDOGLYCAN TEICHOIC ACID TRANSFERASE TAGU"/>
    <property type="match status" value="1"/>
</dbReference>
<evidence type="ECO:0000313" key="8">
    <source>
        <dbReference type="EMBL" id="MBS2970696.1"/>
    </source>
</evidence>
<keyword evidence="9" id="KW-1185">Reference proteome</keyword>
<feature type="transmembrane region" description="Helical" evidence="6">
    <location>
        <begin position="21"/>
        <end position="44"/>
    </location>
</feature>
<feature type="compositionally biased region" description="Acidic residues" evidence="5">
    <location>
        <begin position="335"/>
        <end position="344"/>
    </location>
</feature>
<keyword evidence="6" id="KW-0472">Membrane</keyword>
<evidence type="ECO:0000256" key="5">
    <source>
        <dbReference type="SAM" id="MobiDB-lite"/>
    </source>
</evidence>
<evidence type="ECO:0000256" key="2">
    <source>
        <dbReference type="ARBA" id="ARBA00022692"/>
    </source>
</evidence>
<organism evidence="8 9">
    <name type="scientific">Metabacillus flavus</name>
    <dbReference type="NCBI Taxonomy" id="2823519"/>
    <lineage>
        <taxon>Bacteria</taxon>
        <taxon>Bacillati</taxon>
        <taxon>Bacillota</taxon>
        <taxon>Bacilli</taxon>
        <taxon>Bacillales</taxon>
        <taxon>Bacillaceae</taxon>
        <taxon>Metabacillus</taxon>
    </lineage>
</organism>
<dbReference type="EMBL" id="JAGVRK010000001">
    <property type="protein sequence ID" value="MBS2970696.1"/>
    <property type="molecule type" value="Genomic_DNA"/>
</dbReference>
<keyword evidence="2 6" id="KW-0812">Transmembrane</keyword>
<keyword evidence="4 6" id="KW-1133">Transmembrane helix</keyword>
<feature type="region of interest" description="Disordered" evidence="5">
    <location>
        <begin position="323"/>
        <end position="344"/>
    </location>
</feature>
<feature type="domain" description="Cell envelope-related transcriptional attenuator" evidence="7">
    <location>
        <begin position="92"/>
        <end position="239"/>
    </location>
</feature>
<accession>A0ABS5LIW5</accession>
<evidence type="ECO:0000256" key="3">
    <source>
        <dbReference type="ARBA" id="ARBA00022968"/>
    </source>
</evidence>
<evidence type="ECO:0000256" key="1">
    <source>
        <dbReference type="ARBA" id="ARBA00006068"/>
    </source>
</evidence>
<gene>
    <name evidence="8" type="ORF">J9317_18290</name>
</gene>
<dbReference type="InterPro" id="IPR004474">
    <property type="entry name" value="LytR_CpsA_psr"/>
</dbReference>
<comment type="caution">
    <text evidence="8">The sequence shown here is derived from an EMBL/GenBank/DDBJ whole genome shotgun (WGS) entry which is preliminary data.</text>
</comment>
<comment type="similarity">
    <text evidence="1">Belongs to the LytR/CpsA/Psr (LCP) family.</text>
</comment>
<dbReference type="RefSeq" id="WP_211561280.1">
    <property type="nucleotide sequence ID" value="NZ_JAGVRK010000001.1"/>
</dbReference>
<sequence length="344" mass="39310">MAEYRRVVRKKKKKKSVFKRIMFFLLLLLLIAGGYFAFMFVSAWQAADRSYESLERGDKSALRESAVELAKDPVSILIMGVEDYSTGGEGGRSDTLIVMTLNPKEKSMKMLSIPRDTLVDVEGHGETKITHSYSYGGKELTVQTVEDFLDIPIDYYATVNFKAFKKVIDELGGVEVNVPFDFYEKSDVTNKRIYFKEGKQTLDGEEALAYARMRKRDPRGDFGRNDRQKEIITAIIKKATTPQNILKVDDIANQISENVETNLRISEAMGFQQSYSGFSTEKIDQLKIEGEDLNLNSGYYYKPIEEKLDLVKEELQAHLEHKKVSIREEQNENPLAEEDLDSEN</sequence>
<dbReference type="Proteomes" id="UP000682403">
    <property type="component" value="Unassembled WGS sequence"/>
</dbReference>
<evidence type="ECO:0000313" key="9">
    <source>
        <dbReference type="Proteomes" id="UP000682403"/>
    </source>
</evidence>
<evidence type="ECO:0000256" key="6">
    <source>
        <dbReference type="SAM" id="Phobius"/>
    </source>
</evidence>
<protein>
    <submittedName>
        <fullName evidence="8">LCP family protein</fullName>
    </submittedName>
</protein>
<name>A0ABS5LIW5_9BACI</name>
<keyword evidence="3" id="KW-0735">Signal-anchor</keyword>
<dbReference type="NCBIfam" id="TIGR00350">
    <property type="entry name" value="lytR_cpsA_psr"/>
    <property type="match status" value="1"/>
</dbReference>
<proteinExistence type="inferred from homology"/>
<dbReference type="PANTHER" id="PTHR33392:SF10">
    <property type="entry name" value="POLYISOPRENYL-TEICHOIC ACID--PEPTIDOGLYCAN TEICHOIC ACID TRANSFERASE TAGV"/>
    <property type="match status" value="1"/>
</dbReference>